<protein>
    <submittedName>
        <fullName evidence="1">Uncharacterized protein</fullName>
    </submittedName>
</protein>
<name>R0L3M6_ANAPL</name>
<evidence type="ECO:0000313" key="1">
    <source>
        <dbReference type="EMBL" id="EOB00189.1"/>
    </source>
</evidence>
<dbReference type="EMBL" id="KB743226">
    <property type="protein sequence ID" value="EOB00189.1"/>
    <property type="molecule type" value="Genomic_DNA"/>
</dbReference>
<evidence type="ECO:0000313" key="2">
    <source>
        <dbReference type="Proteomes" id="UP000296049"/>
    </source>
</evidence>
<reference evidence="2" key="1">
    <citation type="journal article" date="2013" name="Nat. Genet.">
        <title>The duck genome and transcriptome provide insight into an avian influenza virus reservoir species.</title>
        <authorList>
            <person name="Huang Y."/>
            <person name="Li Y."/>
            <person name="Burt D.W."/>
            <person name="Chen H."/>
            <person name="Zhang Y."/>
            <person name="Qian W."/>
            <person name="Kim H."/>
            <person name="Gan S."/>
            <person name="Zhao Y."/>
            <person name="Li J."/>
            <person name="Yi K."/>
            <person name="Feng H."/>
            <person name="Zhu P."/>
            <person name="Li B."/>
            <person name="Liu Q."/>
            <person name="Fairley S."/>
            <person name="Magor K.E."/>
            <person name="Du Z."/>
            <person name="Hu X."/>
            <person name="Goodman L."/>
            <person name="Tafer H."/>
            <person name="Vignal A."/>
            <person name="Lee T."/>
            <person name="Kim K.W."/>
            <person name="Sheng Z."/>
            <person name="An Y."/>
            <person name="Searle S."/>
            <person name="Herrero J."/>
            <person name="Groenen M.A."/>
            <person name="Crooijmans R.P."/>
            <person name="Faraut T."/>
            <person name="Cai Q."/>
            <person name="Webster R.G."/>
            <person name="Aldridge J.R."/>
            <person name="Warren W.C."/>
            <person name="Bartschat S."/>
            <person name="Kehr S."/>
            <person name="Marz M."/>
            <person name="Stadler P.F."/>
            <person name="Smith J."/>
            <person name="Kraus R.H."/>
            <person name="Zhao Y."/>
            <person name="Ren L."/>
            <person name="Fei J."/>
            <person name="Morisson M."/>
            <person name="Kaiser P."/>
            <person name="Griffin D.K."/>
            <person name="Rao M."/>
            <person name="Pitel F."/>
            <person name="Wang J."/>
            <person name="Li N."/>
        </authorList>
    </citation>
    <scope>NUCLEOTIDE SEQUENCE [LARGE SCALE GENOMIC DNA]</scope>
</reference>
<sequence length="170" mass="19074">MGTPLMFLYAVTTLSTVSRFILLLLLQKGNGPMFSVSQRKKPDAFLTAVVWLSSKVYEVRIGCISQEEAPPADHRCWISNPSKRGLQSRNRSTASQSSLREGFSLRHLQFALREAISEKTVFSAKGRHPVSRLTTKPMKTHRFMANVKQEEGPALSADHCLSLKLLKVIF</sequence>
<dbReference type="Proteomes" id="UP000296049">
    <property type="component" value="Unassembled WGS sequence"/>
</dbReference>
<accession>R0L3M6</accession>
<keyword evidence="2" id="KW-1185">Reference proteome</keyword>
<gene>
    <name evidence="1" type="ORF">Anapl_03463</name>
</gene>
<dbReference type="AlphaFoldDB" id="R0L3M6"/>
<proteinExistence type="predicted"/>
<organism evidence="1 2">
    <name type="scientific">Anas platyrhynchos</name>
    <name type="common">Mallard</name>
    <name type="synonym">Anas boschas</name>
    <dbReference type="NCBI Taxonomy" id="8839"/>
    <lineage>
        <taxon>Eukaryota</taxon>
        <taxon>Metazoa</taxon>
        <taxon>Chordata</taxon>
        <taxon>Craniata</taxon>
        <taxon>Vertebrata</taxon>
        <taxon>Euteleostomi</taxon>
        <taxon>Archelosauria</taxon>
        <taxon>Archosauria</taxon>
        <taxon>Dinosauria</taxon>
        <taxon>Saurischia</taxon>
        <taxon>Theropoda</taxon>
        <taxon>Coelurosauria</taxon>
        <taxon>Aves</taxon>
        <taxon>Neognathae</taxon>
        <taxon>Galloanserae</taxon>
        <taxon>Anseriformes</taxon>
        <taxon>Anatidae</taxon>
        <taxon>Anatinae</taxon>
        <taxon>Anas</taxon>
    </lineage>
</organism>